<dbReference type="Pfam" id="PF13578">
    <property type="entry name" value="Methyltransf_24"/>
    <property type="match status" value="1"/>
</dbReference>
<name>A0AA36I1P1_9DINO</name>
<proteinExistence type="predicted"/>
<dbReference type="EMBL" id="CAUJNA010000624">
    <property type="protein sequence ID" value="CAJ1379401.1"/>
    <property type="molecule type" value="Genomic_DNA"/>
</dbReference>
<dbReference type="Gene3D" id="3.40.50.150">
    <property type="entry name" value="Vaccinia Virus protein VP39"/>
    <property type="match status" value="1"/>
</dbReference>
<evidence type="ECO:0000313" key="2">
    <source>
        <dbReference type="Proteomes" id="UP001178507"/>
    </source>
</evidence>
<dbReference type="InterPro" id="IPR029063">
    <property type="entry name" value="SAM-dependent_MTases_sf"/>
</dbReference>
<organism evidence="1 2">
    <name type="scientific">Effrenium voratum</name>
    <dbReference type="NCBI Taxonomy" id="2562239"/>
    <lineage>
        <taxon>Eukaryota</taxon>
        <taxon>Sar</taxon>
        <taxon>Alveolata</taxon>
        <taxon>Dinophyceae</taxon>
        <taxon>Suessiales</taxon>
        <taxon>Symbiodiniaceae</taxon>
        <taxon>Effrenium</taxon>
    </lineage>
</organism>
<comment type="caution">
    <text evidence="1">The sequence shown here is derived from an EMBL/GenBank/DDBJ whole genome shotgun (WGS) entry which is preliminary data.</text>
</comment>
<keyword evidence="2" id="KW-1185">Reference proteome</keyword>
<dbReference type="AlphaFoldDB" id="A0AA36I1P1"/>
<dbReference type="Proteomes" id="UP001178507">
    <property type="component" value="Unassembled WGS sequence"/>
</dbReference>
<evidence type="ECO:0000313" key="1">
    <source>
        <dbReference type="EMBL" id="CAJ1379401.1"/>
    </source>
</evidence>
<reference evidence="1" key="1">
    <citation type="submission" date="2023-08" db="EMBL/GenBank/DDBJ databases">
        <authorList>
            <person name="Chen Y."/>
            <person name="Shah S."/>
            <person name="Dougan E. K."/>
            <person name="Thang M."/>
            <person name="Chan C."/>
        </authorList>
    </citation>
    <scope>NUCLEOTIDE SEQUENCE</scope>
</reference>
<sequence>MRLLLLSLAAGAAASDFTHQSNWVLYANASEIAPLLETHPRYASALKAVAVAYGRLSFGLWGALTGACTGQQRLGGEPCGQALHCVAGPLLKTLQRSSANLQYHAASLGRSAPQPLRQELGEVRRLAASFHGPSCAPLVAALRSASDNQCLAIFMELCSCLSAIKSHAKWSMARLHAAQVSLSVPTHFYRPEDYYGSPRTMDRPDRRLEHRGEILDMLINLYLPKDRPLRVAEVGVFQGETSFMLLQRHPRLHLFLVDPYYDGSARSCEGTDCTVSLSPTYLRALSRVWEFRQRASFVMQESVEAAKWVGNATLDMVFIDGDHSLLGIAVKHLNSFPEGELTRAVVGDLSAWWPTLLPGAILAGHDYVGAPGR</sequence>
<gene>
    <name evidence="1" type="ORF">EVOR1521_LOCUS7655</name>
</gene>
<accession>A0AA36I1P1</accession>
<protein>
    <submittedName>
        <fullName evidence="1">Uncharacterized protein</fullName>
    </submittedName>
</protein>
<dbReference type="SUPFAM" id="SSF53335">
    <property type="entry name" value="S-adenosyl-L-methionine-dependent methyltransferases"/>
    <property type="match status" value="1"/>
</dbReference>